<keyword evidence="12 21" id="KW-0812">Transmembrane</keyword>
<keyword evidence="15" id="KW-0320">Glycogen biosynthesis</keyword>
<reference evidence="29" key="1">
    <citation type="submission" date="2020-07" db="EMBL/GenBank/DDBJ databases">
        <authorList>
            <person name="Nieuwenhuis M."/>
            <person name="Van De Peppel L.J.J."/>
        </authorList>
    </citation>
    <scope>NUCLEOTIDE SEQUENCE</scope>
    <source>
        <strain evidence="29">AP01</strain>
        <tissue evidence="29">Mycelium</tissue>
    </source>
</reference>
<dbReference type="InterPro" id="IPR018108">
    <property type="entry name" value="MCP_transmembrane"/>
</dbReference>
<feature type="region of interest" description="Disordered" evidence="23">
    <location>
        <begin position="1918"/>
        <end position="1940"/>
    </location>
</feature>
<dbReference type="Gene3D" id="1.50.40.10">
    <property type="entry name" value="Mitochondrial carrier domain"/>
    <property type="match status" value="1"/>
</dbReference>
<dbReference type="Pfam" id="PF06202">
    <property type="entry name" value="GDE_C"/>
    <property type="match status" value="1"/>
</dbReference>
<evidence type="ECO:0000256" key="5">
    <source>
        <dbReference type="ARBA" id="ARBA00004496"/>
    </source>
</evidence>
<dbReference type="GO" id="GO:0005737">
    <property type="term" value="C:cytoplasm"/>
    <property type="evidence" value="ECO:0007669"/>
    <property type="project" value="UniProtKB-SubCell"/>
</dbReference>
<dbReference type="GO" id="GO:0005978">
    <property type="term" value="P:glycogen biosynthetic process"/>
    <property type="evidence" value="ECO:0007669"/>
    <property type="project" value="UniProtKB-KW"/>
</dbReference>
<keyword evidence="10" id="KW-0328">Glycosyltransferase</keyword>
<evidence type="ECO:0000259" key="27">
    <source>
        <dbReference type="Pfam" id="PF14701"/>
    </source>
</evidence>
<feature type="domain" description="mRNA decay factor PAT1" evidence="25">
    <location>
        <begin position="1707"/>
        <end position="2595"/>
    </location>
</feature>
<evidence type="ECO:0000256" key="2">
    <source>
        <dbReference type="ARBA" id="ARBA00000927"/>
    </source>
</evidence>
<dbReference type="OrthoDB" id="10248904at2759"/>
<name>A0A9P7G1H9_9AGAR</name>
<evidence type="ECO:0000256" key="23">
    <source>
        <dbReference type="SAM" id="MobiDB-lite"/>
    </source>
</evidence>
<keyword evidence="16 21" id="KW-0472">Membrane</keyword>
<comment type="catalytic activity">
    <reaction evidence="2">
        <text>Hydrolysis of (1-&gt;6)-alpha-D-glucosidic branch linkages in glycogen phosphorylase limit dextrin.</text>
        <dbReference type="EC" id="3.2.1.33"/>
    </reaction>
</comment>
<dbReference type="Gene3D" id="3.20.20.80">
    <property type="entry name" value="Glycosidases"/>
    <property type="match status" value="2"/>
</dbReference>
<keyword evidence="17" id="KW-0511">Multifunctional enzyme</keyword>
<keyword evidence="13" id="KW-0378">Hydrolase</keyword>
<evidence type="ECO:0000256" key="8">
    <source>
        <dbReference type="ARBA" id="ARBA00020723"/>
    </source>
</evidence>
<proteinExistence type="inferred from homology"/>
<reference evidence="29" key="2">
    <citation type="submission" date="2021-10" db="EMBL/GenBank/DDBJ databases">
        <title>Phylogenomics reveals ancestral predisposition of the termite-cultivated fungus Termitomyces towards a domesticated lifestyle.</title>
        <authorList>
            <person name="Auxier B."/>
            <person name="Grum-Grzhimaylo A."/>
            <person name="Cardenas M.E."/>
            <person name="Lodge J.D."/>
            <person name="Laessoe T."/>
            <person name="Pedersen O."/>
            <person name="Smith M.E."/>
            <person name="Kuyper T.W."/>
            <person name="Franco-Molano E.A."/>
            <person name="Baroni T.J."/>
            <person name="Aanen D.K."/>
        </authorList>
    </citation>
    <scope>NUCLEOTIDE SEQUENCE</scope>
    <source>
        <strain evidence="29">AP01</strain>
        <tissue evidence="29">Mycelium</tissue>
    </source>
</reference>
<dbReference type="PROSITE" id="PS50920">
    <property type="entry name" value="SOLCAR"/>
    <property type="match status" value="2"/>
</dbReference>
<feature type="compositionally biased region" description="Low complexity" evidence="23">
    <location>
        <begin position="2009"/>
        <end position="2027"/>
    </location>
</feature>
<protein>
    <recommendedName>
        <fullName evidence="8">Glycogen debranching enzyme</fullName>
        <ecNumber evidence="6">2.4.1.25</ecNumber>
        <ecNumber evidence="7">3.2.1.33</ecNumber>
    </recommendedName>
    <alternativeName>
        <fullName evidence="20">Glycogen debrancher</fullName>
    </alternativeName>
</protein>
<feature type="coiled-coil region" evidence="22">
    <location>
        <begin position="1959"/>
        <end position="1986"/>
    </location>
</feature>
<comment type="caution">
    <text evidence="29">The sequence shown here is derived from an EMBL/GenBank/DDBJ whole genome shotgun (WGS) entry which is preliminary data.</text>
</comment>
<feature type="region of interest" description="Disordered" evidence="23">
    <location>
        <begin position="1987"/>
        <end position="2038"/>
    </location>
</feature>
<evidence type="ECO:0000256" key="17">
    <source>
        <dbReference type="ARBA" id="ARBA00023268"/>
    </source>
</evidence>
<dbReference type="EC" id="2.4.1.25" evidence="6"/>
<keyword evidence="18" id="KW-0326">Glycosidase</keyword>
<keyword evidence="11" id="KW-0808">Transferase</keyword>
<evidence type="ECO:0000256" key="22">
    <source>
        <dbReference type="SAM" id="Coils"/>
    </source>
</evidence>
<feature type="compositionally biased region" description="Polar residues" evidence="23">
    <location>
        <begin position="1768"/>
        <end position="1782"/>
    </location>
</feature>
<dbReference type="InterPro" id="IPR012341">
    <property type="entry name" value="6hp_glycosidase-like_sf"/>
</dbReference>
<dbReference type="InterPro" id="IPR032792">
    <property type="entry name" value="AGL_glucanoTrfase"/>
</dbReference>
<evidence type="ECO:0000256" key="13">
    <source>
        <dbReference type="ARBA" id="ARBA00022801"/>
    </source>
</evidence>
<dbReference type="GO" id="GO:0016020">
    <property type="term" value="C:membrane"/>
    <property type="evidence" value="ECO:0007669"/>
    <property type="project" value="UniProtKB-SubCell"/>
</dbReference>
<evidence type="ECO:0000256" key="4">
    <source>
        <dbReference type="ARBA" id="ARBA00004141"/>
    </source>
</evidence>
<dbReference type="GO" id="GO:0005980">
    <property type="term" value="P:glycogen catabolic process"/>
    <property type="evidence" value="ECO:0007669"/>
    <property type="project" value="InterPro"/>
</dbReference>
<dbReference type="EC" id="3.2.1.33" evidence="7"/>
<keyword evidence="22" id="KW-0175">Coiled coil</keyword>
<feature type="compositionally biased region" description="Polar residues" evidence="23">
    <location>
        <begin position="355"/>
        <end position="370"/>
    </location>
</feature>
<dbReference type="Pfam" id="PF09770">
    <property type="entry name" value="PAT1"/>
    <property type="match status" value="1"/>
</dbReference>
<evidence type="ECO:0000256" key="16">
    <source>
        <dbReference type="ARBA" id="ARBA00023136"/>
    </source>
</evidence>
<keyword evidence="9" id="KW-0963">Cytoplasm</keyword>
<evidence type="ECO:0000256" key="9">
    <source>
        <dbReference type="ARBA" id="ARBA00022490"/>
    </source>
</evidence>
<dbReference type="SUPFAM" id="SSF103506">
    <property type="entry name" value="Mitochondrial carrier"/>
    <property type="match status" value="1"/>
</dbReference>
<feature type="domain" description="Glycogen debranching enzyme C-terminal" evidence="24">
    <location>
        <begin position="1215"/>
        <end position="1672"/>
    </location>
</feature>
<gene>
    <name evidence="29" type="ORF">DXG03_003996</name>
</gene>
<comment type="catalytic activity">
    <reaction evidence="1">
        <text>Transfers a segment of a (1-&gt;4)-alpha-D-glucan to a new position in an acceptor, which may be glucose or a (1-&gt;4)-alpha-D-glucan.</text>
        <dbReference type="EC" id="2.4.1.25"/>
    </reaction>
</comment>
<dbReference type="InterPro" id="IPR023395">
    <property type="entry name" value="MCP_dom_sf"/>
</dbReference>
<evidence type="ECO:0000256" key="12">
    <source>
        <dbReference type="ARBA" id="ARBA00022692"/>
    </source>
</evidence>
<comment type="function">
    <text evidence="3">Multifunctional enzyme acting as 1,4-alpha-D-glucan:1,4-alpha-D-glucan 4-alpha-D-glycosyltransferase and amylo-1,6-glucosidase in glycogen degradation.</text>
</comment>
<evidence type="ECO:0000256" key="14">
    <source>
        <dbReference type="ARBA" id="ARBA00022989"/>
    </source>
</evidence>
<feature type="repeat" description="Solcar" evidence="21">
    <location>
        <begin position="1"/>
        <end position="44"/>
    </location>
</feature>
<dbReference type="Proteomes" id="UP000775547">
    <property type="component" value="Unassembled WGS sequence"/>
</dbReference>
<keyword evidence="30" id="KW-1185">Reference proteome</keyword>
<evidence type="ECO:0000313" key="30">
    <source>
        <dbReference type="Proteomes" id="UP000775547"/>
    </source>
</evidence>
<evidence type="ECO:0000256" key="10">
    <source>
        <dbReference type="ARBA" id="ARBA00022676"/>
    </source>
</evidence>
<feature type="region of interest" description="Disordered" evidence="23">
    <location>
        <begin position="1745"/>
        <end position="1782"/>
    </location>
</feature>
<dbReference type="InterPro" id="IPR029436">
    <property type="entry name" value="AGL_euk_N"/>
</dbReference>
<comment type="similarity">
    <text evidence="19">Belongs to the glycogen debranching enzyme family.</text>
</comment>
<dbReference type="InterPro" id="IPR010401">
    <property type="entry name" value="AGL/Gdb1"/>
</dbReference>
<dbReference type="GO" id="GO:0004134">
    <property type="term" value="F:4-alpha-glucanotransferase activity"/>
    <property type="evidence" value="ECO:0007669"/>
    <property type="project" value="UniProtKB-EC"/>
</dbReference>
<dbReference type="Gene3D" id="1.50.10.10">
    <property type="match status" value="1"/>
</dbReference>
<evidence type="ECO:0000259" key="25">
    <source>
        <dbReference type="Pfam" id="PF09770"/>
    </source>
</evidence>
<evidence type="ECO:0000256" key="19">
    <source>
        <dbReference type="ARBA" id="ARBA00025780"/>
    </source>
</evidence>
<dbReference type="PANTHER" id="PTHR10569">
    <property type="entry name" value="GLYCOGEN DEBRANCHING ENZYME"/>
    <property type="match status" value="1"/>
</dbReference>
<evidence type="ECO:0000313" key="29">
    <source>
        <dbReference type="EMBL" id="KAG5641888.1"/>
    </source>
</evidence>
<evidence type="ECO:0000256" key="3">
    <source>
        <dbReference type="ARBA" id="ARBA00003530"/>
    </source>
</evidence>
<dbReference type="SUPFAM" id="SSF51445">
    <property type="entry name" value="(Trans)glycosidases"/>
    <property type="match status" value="1"/>
</dbReference>
<feature type="region of interest" description="Disordered" evidence="23">
    <location>
        <begin position="349"/>
        <end position="370"/>
    </location>
</feature>
<dbReference type="Pfam" id="PF00153">
    <property type="entry name" value="Mito_carr"/>
    <property type="match status" value="2"/>
</dbReference>
<dbReference type="CDD" id="cd11327">
    <property type="entry name" value="AmyAc_Glg_debranch_2"/>
    <property type="match status" value="1"/>
</dbReference>
<feature type="domain" description="Glycogen debranching enzyme central" evidence="28">
    <location>
        <begin position="885"/>
        <end position="1126"/>
    </location>
</feature>
<feature type="domain" description="Glycogen debranching enzyme glucanotransferase" evidence="27">
    <location>
        <begin position="305"/>
        <end position="728"/>
    </location>
</feature>
<evidence type="ECO:0000259" key="26">
    <source>
        <dbReference type="Pfam" id="PF14699"/>
    </source>
</evidence>
<dbReference type="InterPro" id="IPR017853">
    <property type="entry name" value="GH"/>
</dbReference>
<feature type="domain" description="Eukaryotic glycogen debranching enzyme N-terminal" evidence="26">
    <location>
        <begin position="188"/>
        <end position="275"/>
    </location>
</feature>
<evidence type="ECO:0000256" key="11">
    <source>
        <dbReference type="ARBA" id="ARBA00022679"/>
    </source>
</evidence>
<evidence type="ECO:0000256" key="6">
    <source>
        <dbReference type="ARBA" id="ARBA00012560"/>
    </source>
</evidence>
<evidence type="ECO:0000259" key="24">
    <source>
        <dbReference type="Pfam" id="PF06202"/>
    </source>
</evidence>
<evidence type="ECO:0000256" key="15">
    <source>
        <dbReference type="ARBA" id="ARBA00023056"/>
    </source>
</evidence>
<feature type="region of interest" description="Disordered" evidence="23">
    <location>
        <begin position="1800"/>
        <end position="1844"/>
    </location>
</feature>
<dbReference type="InterPro" id="IPR008928">
    <property type="entry name" value="6-hairpin_glycosidase_sf"/>
</dbReference>
<evidence type="ECO:0000256" key="1">
    <source>
        <dbReference type="ARBA" id="ARBA00000439"/>
    </source>
</evidence>
<evidence type="ECO:0000256" key="7">
    <source>
        <dbReference type="ARBA" id="ARBA00012778"/>
    </source>
</evidence>
<keyword evidence="14" id="KW-1133">Transmembrane helix</keyword>
<evidence type="ECO:0000256" key="21">
    <source>
        <dbReference type="PROSITE-ProRule" id="PRU00282"/>
    </source>
</evidence>
<dbReference type="SUPFAM" id="SSF48208">
    <property type="entry name" value="Six-hairpin glycosidases"/>
    <property type="match status" value="1"/>
</dbReference>
<evidence type="ECO:0000256" key="20">
    <source>
        <dbReference type="ARBA" id="ARBA00031477"/>
    </source>
</evidence>
<dbReference type="Pfam" id="PF14699">
    <property type="entry name" value="hGDE_N"/>
    <property type="match status" value="1"/>
</dbReference>
<dbReference type="InterPro" id="IPR032788">
    <property type="entry name" value="AGL_central"/>
</dbReference>
<dbReference type="EMBL" id="JABCKV010000237">
    <property type="protein sequence ID" value="KAG5641888.1"/>
    <property type="molecule type" value="Genomic_DNA"/>
</dbReference>
<accession>A0A9P7G1H9</accession>
<sequence length="2601" mass="289973">MTCAQTVFRNEGISAFYVSYPTTLAISIPFNAIQFTVYEQLKRFMNPSHEYSPTTHIVSGAVAGAVAGAVTTPLDVAKTILQTRGTSQDADIRNVRGMADAFRVIWQRDGIKGFGRGLTPRVLTIMPSTALCWLSYEFFNEGLDFFQSQSRPGEAPIRVYELRLDSDGGPHKDRSYIRLPPAYTPYILRVSIEAGTPAARNGVFKTNFPLDGGAFGRDRFAERKLPTDYSKSIQVDLPILHAGAFKYWVEYDGDDSGARIKGREGYFNIDPILKTKARTSILDPKTLKPLSPFDGGAVIKSDTVNLPLNGLAILTVVSKWMGPVGGWRKHFEEAFQRGYTMLHWTPLQERGESDSPYSLRNQSRYDPSVSTDPAKVEEILKIAKEEYGLLALTDVVLNHTANDSPWLLEHPEAGFSPANSPHLTPALELDTAILDFSGSLAAKGLPTSINSEADIHTLVNAFSAVTQGLNLWQYYVLDPIHERTSVKNALASGKFTPWSGHNIQGKSVVELAEIVKSQGKITGLGSFASRFGVKSEASDAAGIVKVAFADLSDHDALADVWAKVVDVINVPLYEEWKEDIRVAIENIKNRVKYTRLDAHGPKLGEITKSTPLVEPYFTRLAPSPKADPLVYSLANNGWIWDADPLQNFALLPSKAYLRREVIVWGDCVKLRYGSSPAANPWLWAHMTSYVTSLARTFDGFRIDNCHSTPLEVGTVMLDAARVVNPDLYVCAELFTGSEEMDLVFVRELGVNSLVRESGNAPDPKELSRLIYRHGVGKPIGSMDGACMTSIEELPSPTGKGPVRTGIVSPLNGALPHALFYDLTHDNESPLDKRSAEDALSTGALVTFSYSALGSVKGFDDLYPKLLDLVSERRLYDVTGLGEASGIARVKRVLNSLHLEMVLGGFEEGHVHQENDYIVVHRVQPATQKGYLLVAHTAFSKGGKDRGFIDPIKLRRTRAKFILGVSIDVTSNEVPKDAKSLQGLAAELVEMDAVVVPQGLDHEGPFSEVIVPEYFPPGSIMLFETQLQEYDASLDEFCSQGVQEAFSNLDLVDLNVILHRADGEERDATDGKFGVYNVPGLGELVYCGLEGWMHPLRHIMRYNDLGHPLCAHLREGSWALDHVHQRLTHQLDTFPNLGKPAEWLKERFDRISKNVPNFLRPKYFALVVSEAYKAARRAVIEQCSEFIASGHSFTHDLAMCAVQMHGLVKSASLDPGRATPSLAAGLPHFTAGWARTWGRDVFISLRGLFLTTGNFEGAKKHILAFSSTLKHGLIPNLLDSVRNPRYNSRDSPWWMLQNIQDYVDSAPDGLSILSESVKRRFPKDDAWVPWDDPRAYAYSSTLAEIIQEILQRHASGIQFREYNAGANLDMQMKDAGFNIDIHVDWETGFILGGNEHNCGTWMDKMGDSQKAGTKGVPGTPRDGAPVEITGLLKSTLRWLAKLSAAGKFPFQGVKATIKGQETLVTYKEWAGLIQASFEKYYYVPLDPSEDSKYKVNTALVNRRGIYKDVYGSGHGREWSDYQLRPNFPIAMTVAPELFDKNHAIGALKLADEVLRGPLGMKTLDPNDLQYRPVYDNSNDSHDASIAKGLNYHNGPEWGWPLGYFLRAHLHFATIGGSKEDEKKALFHLHRILLEPRRHIQNDPWAGIPELTNAYGAYCADSCNTQAWSASTLLDFLEIVHKRHKQERRNFKNSGALGFDDVAVYTWGEEGYDGLGDLLQEGGDDLNNETFGGDFTVGKDFDFSATGPALPDVQRPNQDARVPTKELAPQVTQPTSARTVVAQPTRSAAHSLEAIWDEKSPFSVLPRSNGAGRTPVGDLRRGSPATSRFSPFDGAQHPAHGGSQAPARTLHEIEAEMRAQAQQDRQRQLQQQQEEEALRMFQLQRERQLQQERGYERQQILQYQEQQAQLQIQRALQLQQQQQQQQQHGRTPPPRMLPGASQSPRFLEHQRQILFMQQHQEQQQQLRLQELQEQLRLEEMERRMVLKMQQRSPNHFAQHAVSHRRQPSGPQAELQAHLIQQQQQYQHQQQRSESPAVGNHRPVPLQEIQLQQRLLSETAQAEFIREMQGATSVAEQEALRAEAMRKIVEAEKMEEKRRRKAHKIAHMARYNDLMTQSDKDFITRIQVSQLVTQDPYADDFYAQVYGAILWSRMGIQTQDERVLKFTSGGGVGLGLNQNGGTRRPNAMLRMEQQVERIVSNARKREEEKALHSLQGALGKTSGRSYKAAPRQLLQVDSNPSTSPTISPVHAHVSKASVEKPTEGAAQEAAKLGREALGNAGDTVNLVRKDPLSRRQILVAVENLYDVVLNTENIKRGEPTPEDTEEYAAQWKQEYDASVDQLWAGLKVLVPLETSKGKKILPRATRHLSHDQMYTLLTLLVACFDQLDVVRDAHILDTIEDTKERAEVERQSEAFLLGVLHSILPVVARAELKIVTGLLGLLLDRTNIVQVAQSGAGIALLTLFLSRVEVMKQAIASGVELSETPTPEEAQQWQLMFDHLFQFLAPHLPSLFPSTRIAAHMPPGHVQPVDHADQPVWQLLAAIALHAVTEQQHILVATLREKILENVMSVNKGWVATEDERQTKLANVNLFLHALGLDSSQIAL</sequence>
<dbReference type="FunFam" id="1.50.10.10:FF:000039">
    <property type="entry name" value="Glycogen debranching enzyme Gdb1, putative"/>
    <property type="match status" value="1"/>
</dbReference>
<evidence type="ECO:0000256" key="18">
    <source>
        <dbReference type="ARBA" id="ARBA00023295"/>
    </source>
</evidence>
<dbReference type="Pfam" id="PF14702">
    <property type="entry name" value="hGDE_central"/>
    <property type="match status" value="1"/>
</dbReference>
<evidence type="ECO:0000259" key="28">
    <source>
        <dbReference type="Pfam" id="PF14702"/>
    </source>
</evidence>
<dbReference type="Pfam" id="PF14701">
    <property type="entry name" value="hDGE_amylase"/>
    <property type="match status" value="1"/>
</dbReference>
<organism evidence="29 30">
    <name type="scientific">Asterophora parasitica</name>
    <dbReference type="NCBI Taxonomy" id="117018"/>
    <lineage>
        <taxon>Eukaryota</taxon>
        <taxon>Fungi</taxon>
        <taxon>Dikarya</taxon>
        <taxon>Basidiomycota</taxon>
        <taxon>Agaricomycotina</taxon>
        <taxon>Agaricomycetes</taxon>
        <taxon>Agaricomycetidae</taxon>
        <taxon>Agaricales</taxon>
        <taxon>Tricholomatineae</taxon>
        <taxon>Lyophyllaceae</taxon>
        <taxon>Asterophora</taxon>
    </lineage>
</organism>
<feature type="repeat" description="Solcar" evidence="21">
    <location>
        <begin position="51"/>
        <end position="142"/>
    </location>
</feature>
<dbReference type="InterPro" id="IPR032790">
    <property type="entry name" value="GDE_C"/>
</dbReference>
<dbReference type="GO" id="GO:0004135">
    <property type="term" value="F:amylo-alpha-1,6-glucosidase activity"/>
    <property type="evidence" value="ECO:0007669"/>
    <property type="project" value="UniProtKB-EC"/>
</dbReference>
<dbReference type="InterPro" id="IPR019167">
    <property type="entry name" value="PAT1_dom"/>
</dbReference>
<comment type="subcellular location">
    <subcellularLocation>
        <location evidence="5">Cytoplasm</location>
    </subcellularLocation>
    <subcellularLocation>
        <location evidence="4">Membrane</location>
        <topology evidence="4">Multi-pass membrane protein</topology>
    </subcellularLocation>
</comment>
<dbReference type="PANTHER" id="PTHR10569:SF2">
    <property type="entry name" value="GLYCOGEN DEBRANCHING ENZYME"/>
    <property type="match status" value="1"/>
</dbReference>